<feature type="repeat" description="ANK" evidence="3">
    <location>
        <begin position="62"/>
        <end position="94"/>
    </location>
</feature>
<organism evidence="4 5">
    <name type="scientific">Leptospira ilyithenensis</name>
    <dbReference type="NCBI Taxonomy" id="2484901"/>
    <lineage>
        <taxon>Bacteria</taxon>
        <taxon>Pseudomonadati</taxon>
        <taxon>Spirochaetota</taxon>
        <taxon>Spirochaetia</taxon>
        <taxon>Leptospirales</taxon>
        <taxon>Leptospiraceae</taxon>
        <taxon>Leptospira</taxon>
    </lineage>
</organism>
<dbReference type="Proteomes" id="UP000298264">
    <property type="component" value="Unassembled WGS sequence"/>
</dbReference>
<proteinExistence type="predicted"/>
<dbReference type="SUPFAM" id="SSF48403">
    <property type="entry name" value="Ankyrin repeat"/>
    <property type="match status" value="1"/>
</dbReference>
<keyword evidence="5" id="KW-1185">Reference proteome</keyword>
<dbReference type="Pfam" id="PF12796">
    <property type="entry name" value="Ank_2"/>
    <property type="match status" value="1"/>
</dbReference>
<dbReference type="InterPro" id="IPR002110">
    <property type="entry name" value="Ankyrin_rpt"/>
</dbReference>
<dbReference type="PROSITE" id="PS50297">
    <property type="entry name" value="ANK_REP_REGION"/>
    <property type="match status" value="2"/>
</dbReference>
<sequence length="155" mass="17429">MKRTALGTLLIFLVIGCATFPDQGRNYRYNNFYFQVAQGNVERVREILRTGQNPNIPEDTFDQMTPLMIASKEGHHNVVHVLLTYKANPNLKSRNGHTALMMAAYNRYPKVVEYLLDAGADPNLKSEAGHTALSEIQQSEKETIIHLLKSKGAVE</sequence>
<dbReference type="PROSITE" id="PS50088">
    <property type="entry name" value="ANK_REPEAT"/>
    <property type="match status" value="2"/>
</dbReference>
<dbReference type="PROSITE" id="PS51257">
    <property type="entry name" value="PROKAR_LIPOPROTEIN"/>
    <property type="match status" value="1"/>
</dbReference>
<dbReference type="PANTHER" id="PTHR24171:SF9">
    <property type="entry name" value="ANKYRIN REPEAT DOMAIN-CONTAINING PROTEIN 39"/>
    <property type="match status" value="1"/>
</dbReference>
<dbReference type="RefSeq" id="WP_135765641.1">
    <property type="nucleotide sequence ID" value="NZ_RQHV01000062.1"/>
</dbReference>
<feature type="repeat" description="ANK" evidence="3">
    <location>
        <begin position="95"/>
        <end position="127"/>
    </location>
</feature>
<comment type="caution">
    <text evidence="4">The sequence shown here is derived from an EMBL/GenBank/DDBJ whole genome shotgun (WGS) entry which is preliminary data.</text>
</comment>
<reference evidence="4" key="1">
    <citation type="journal article" date="2019" name="PLoS Negl. Trop. Dis.">
        <title>Revisiting the worldwide diversity of Leptospira species in the environment.</title>
        <authorList>
            <person name="Vincent A.T."/>
            <person name="Schiettekatte O."/>
            <person name="Bourhy P."/>
            <person name="Veyrier F.J."/>
            <person name="Picardeau M."/>
        </authorList>
    </citation>
    <scope>NUCLEOTIDE SEQUENCE [LARGE SCALE GENOMIC DNA]</scope>
    <source>
        <strain evidence="4">201400974</strain>
    </source>
</reference>
<evidence type="ECO:0000256" key="3">
    <source>
        <dbReference type="PROSITE-ProRule" id="PRU00023"/>
    </source>
</evidence>
<dbReference type="AlphaFoldDB" id="A0A4R9LJ67"/>
<name>A0A4R9LJ67_9LEPT</name>
<accession>A0A4R9LJ67</accession>
<dbReference type="Gene3D" id="1.25.40.20">
    <property type="entry name" value="Ankyrin repeat-containing domain"/>
    <property type="match status" value="2"/>
</dbReference>
<evidence type="ECO:0000256" key="1">
    <source>
        <dbReference type="ARBA" id="ARBA00022737"/>
    </source>
</evidence>
<dbReference type="SMART" id="SM00248">
    <property type="entry name" value="ANK"/>
    <property type="match status" value="3"/>
</dbReference>
<evidence type="ECO:0000313" key="4">
    <source>
        <dbReference type="EMBL" id="TGN06916.1"/>
    </source>
</evidence>
<dbReference type="InterPro" id="IPR036770">
    <property type="entry name" value="Ankyrin_rpt-contain_sf"/>
</dbReference>
<dbReference type="PRINTS" id="PR01415">
    <property type="entry name" value="ANKYRIN"/>
</dbReference>
<gene>
    <name evidence="4" type="ORF">EHS11_17415</name>
</gene>
<dbReference type="PANTHER" id="PTHR24171">
    <property type="entry name" value="ANKYRIN REPEAT DOMAIN-CONTAINING PROTEIN 39-RELATED"/>
    <property type="match status" value="1"/>
</dbReference>
<evidence type="ECO:0000256" key="2">
    <source>
        <dbReference type="ARBA" id="ARBA00023043"/>
    </source>
</evidence>
<evidence type="ECO:0000313" key="5">
    <source>
        <dbReference type="Proteomes" id="UP000298264"/>
    </source>
</evidence>
<keyword evidence="2 3" id="KW-0040">ANK repeat</keyword>
<dbReference type="OrthoDB" id="342257at2"/>
<protein>
    <submittedName>
        <fullName evidence="4">Ankyrin repeat domain-containing protein</fullName>
    </submittedName>
</protein>
<keyword evidence="1" id="KW-0677">Repeat</keyword>
<dbReference type="EMBL" id="RQHV01000062">
    <property type="protein sequence ID" value="TGN06916.1"/>
    <property type="molecule type" value="Genomic_DNA"/>
</dbReference>